<gene>
    <name evidence="3" type="ORF">UFOPK1722_00971</name>
</gene>
<feature type="transmembrane region" description="Helical" evidence="2">
    <location>
        <begin position="26"/>
        <end position="47"/>
    </location>
</feature>
<reference evidence="3" key="1">
    <citation type="submission" date="2020-05" db="EMBL/GenBank/DDBJ databases">
        <authorList>
            <person name="Chiriac C."/>
            <person name="Salcher M."/>
            <person name="Ghai R."/>
            <person name="Kavagutti S V."/>
        </authorList>
    </citation>
    <scope>NUCLEOTIDE SEQUENCE</scope>
</reference>
<name>A0A6J6EVH0_9ZZZZ</name>
<dbReference type="AlphaFoldDB" id="A0A6J6EVH0"/>
<feature type="transmembrane region" description="Helical" evidence="2">
    <location>
        <begin position="149"/>
        <end position="166"/>
    </location>
</feature>
<evidence type="ECO:0000256" key="2">
    <source>
        <dbReference type="SAM" id="Phobius"/>
    </source>
</evidence>
<organism evidence="3">
    <name type="scientific">freshwater metagenome</name>
    <dbReference type="NCBI Taxonomy" id="449393"/>
    <lineage>
        <taxon>unclassified sequences</taxon>
        <taxon>metagenomes</taxon>
        <taxon>ecological metagenomes</taxon>
    </lineage>
</organism>
<evidence type="ECO:0000256" key="1">
    <source>
        <dbReference type="SAM" id="MobiDB-lite"/>
    </source>
</evidence>
<feature type="transmembrane region" description="Helical" evidence="2">
    <location>
        <begin position="78"/>
        <end position="99"/>
    </location>
</feature>
<accession>A0A6J6EVH0</accession>
<keyword evidence="2" id="KW-1133">Transmembrane helix</keyword>
<sequence length="285" mass="30060">MRAAVVACGVVAPLCGATLDEWSNGARLVTSIALWVSWAVCLLCVLVPSSISLTAVRLSCPTSIVCTALVVANDGDVAALVALVVTIVATLLVFSADVGDSFVQLSAYGDERRHLLRCPPAMIVIQVLAWAVWMSTIVATALFAIDRRWVVAVVLGVTAITLSSLLPERFHRYSRRWFVQVPAGLVIHDHVVLAETAMFLAANVRAVDMVTLADTDAADLTGGCRGAALRVTLADFETVVLAATRTDPGGRAIHVKSMTVCPSRPGRTLGEMTTPPPNTTSPASS</sequence>
<proteinExistence type="predicted"/>
<keyword evidence="2" id="KW-0472">Membrane</keyword>
<protein>
    <submittedName>
        <fullName evidence="3">Unannotated protein</fullName>
    </submittedName>
</protein>
<evidence type="ECO:0000313" key="3">
    <source>
        <dbReference type="EMBL" id="CAB4580186.1"/>
    </source>
</evidence>
<dbReference type="EMBL" id="CAEZTS010000076">
    <property type="protein sequence ID" value="CAB4580186.1"/>
    <property type="molecule type" value="Genomic_DNA"/>
</dbReference>
<feature type="transmembrane region" description="Helical" evidence="2">
    <location>
        <begin position="120"/>
        <end position="143"/>
    </location>
</feature>
<feature type="region of interest" description="Disordered" evidence="1">
    <location>
        <begin position="263"/>
        <end position="285"/>
    </location>
</feature>
<keyword evidence="2" id="KW-0812">Transmembrane</keyword>